<dbReference type="OrthoDB" id="3069231at2759"/>
<evidence type="ECO:0000313" key="2">
    <source>
        <dbReference type="Proteomes" id="UP000298030"/>
    </source>
</evidence>
<dbReference type="EMBL" id="QPFP01000001">
    <property type="protein sequence ID" value="TEB39503.1"/>
    <property type="molecule type" value="Genomic_DNA"/>
</dbReference>
<organism evidence="1 2">
    <name type="scientific">Coprinellus micaceus</name>
    <name type="common">Glistening ink-cap mushroom</name>
    <name type="synonym">Coprinus micaceus</name>
    <dbReference type="NCBI Taxonomy" id="71717"/>
    <lineage>
        <taxon>Eukaryota</taxon>
        <taxon>Fungi</taxon>
        <taxon>Dikarya</taxon>
        <taxon>Basidiomycota</taxon>
        <taxon>Agaricomycotina</taxon>
        <taxon>Agaricomycetes</taxon>
        <taxon>Agaricomycetidae</taxon>
        <taxon>Agaricales</taxon>
        <taxon>Agaricineae</taxon>
        <taxon>Psathyrellaceae</taxon>
        <taxon>Coprinellus</taxon>
    </lineage>
</organism>
<sequence length="472" mass="52642">MSTGTLPEDLANKVMESFGDDAAPLILLSKANRRWAQLSRPYLLSNLAFKNEQDIVDFSVLLQAEHCTFPPSIRCKELALRNATSIGDETFTSVREFLASITVENSLQIRVTDGRIPNPVVQASIAWNSITQLTLSGEGYNPPAVFYYLSSFTGLESVRLEDFSFMVAEQGTDPTIQFSLPSTVTRLATIRSSSAWTFFHQHIIPGGGLSSICHLRIEALFYFEEPGVWDMVPYLWTVQGVETLELSSLYDANILGLDLKLVNRPGLQRLELDFSRVPAQIALDTLTFHATYLPIAASDVNINIDIHLPESPALWDQSDPDKQLRQYLGKTSPLGTPPTISPRTLTLKGFPSIFPDTAQADGSTRVCGYPVSIVETVKSQAREEYKPGGYLHGPVFRYWKYLKDAVTEWLRIRNMIKQDWYLVVHHPHPPHCPPPSFTFTPVAFKIKCVVGVTTGAYSADFRPNGERRVASG</sequence>
<keyword evidence="2" id="KW-1185">Reference proteome</keyword>
<proteinExistence type="predicted"/>
<reference evidence="1 2" key="1">
    <citation type="journal article" date="2019" name="Nat. Ecol. Evol.">
        <title>Megaphylogeny resolves global patterns of mushroom evolution.</title>
        <authorList>
            <person name="Varga T."/>
            <person name="Krizsan K."/>
            <person name="Foldi C."/>
            <person name="Dima B."/>
            <person name="Sanchez-Garcia M."/>
            <person name="Sanchez-Ramirez S."/>
            <person name="Szollosi G.J."/>
            <person name="Szarkandi J.G."/>
            <person name="Papp V."/>
            <person name="Albert L."/>
            <person name="Andreopoulos W."/>
            <person name="Angelini C."/>
            <person name="Antonin V."/>
            <person name="Barry K.W."/>
            <person name="Bougher N.L."/>
            <person name="Buchanan P."/>
            <person name="Buyck B."/>
            <person name="Bense V."/>
            <person name="Catcheside P."/>
            <person name="Chovatia M."/>
            <person name="Cooper J."/>
            <person name="Damon W."/>
            <person name="Desjardin D."/>
            <person name="Finy P."/>
            <person name="Geml J."/>
            <person name="Haridas S."/>
            <person name="Hughes K."/>
            <person name="Justo A."/>
            <person name="Karasinski D."/>
            <person name="Kautmanova I."/>
            <person name="Kiss B."/>
            <person name="Kocsube S."/>
            <person name="Kotiranta H."/>
            <person name="LaButti K.M."/>
            <person name="Lechner B.E."/>
            <person name="Liimatainen K."/>
            <person name="Lipzen A."/>
            <person name="Lukacs Z."/>
            <person name="Mihaltcheva S."/>
            <person name="Morgado L.N."/>
            <person name="Niskanen T."/>
            <person name="Noordeloos M.E."/>
            <person name="Ohm R.A."/>
            <person name="Ortiz-Santana B."/>
            <person name="Ovrebo C."/>
            <person name="Racz N."/>
            <person name="Riley R."/>
            <person name="Savchenko A."/>
            <person name="Shiryaev A."/>
            <person name="Soop K."/>
            <person name="Spirin V."/>
            <person name="Szebenyi C."/>
            <person name="Tomsovsky M."/>
            <person name="Tulloss R.E."/>
            <person name="Uehling J."/>
            <person name="Grigoriev I.V."/>
            <person name="Vagvolgyi C."/>
            <person name="Papp T."/>
            <person name="Martin F.M."/>
            <person name="Miettinen O."/>
            <person name="Hibbett D.S."/>
            <person name="Nagy L.G."/>
        </authorList>
    </citation>
    <scope>NUCLEOTIDE SEQUENCE [LARGE SCALE GENOMIC DNA]</scope>
    <source>
        <strain evidence="1 2">FP101781</strain>
    </source>
</reference>
<dbReference type="AlphaFoldDB" id="A0A4Y7TZ97"/>
<comment type="caution">
    <text evidence="1">The sequence shown here is derived from an EMBL/GenBank/DDBJ whole genome shotgun (WGS) entry which is preliminary data.</text>
</comment>
<name>A0A4Y7TZ97_COPMI</name>
<accession>A0A4Y7TZ97</accession>
<gene>
    <name evidence="1" type="ORF">FA13DRAFT_1703803</name>
</gene>
<dbReference type="Proteomes" id="UP000298030">
    <property type="component" value="Unassembled WGS sequence"/>
</dbReference>
<protein>
    <submittedName>
        <fullName evidence="1">Uncharacterized protein</fullName>
    </submittedName>
</protein>
<evidence type="ECO:0000313" key="1">
    <source>
        <dbReference type="EMBL" id="TEB39503.1"/>
    </source>
</evidence>